<gene>
    <name evidence="3" type="ORF">NBRC111893_2437</name>
</gene>
<feature type="compositionally biased region" description="Acidic residues" evidence="1">
    <location>
        <begin position="104"/>
        <end position="123"/>
    </location>
</feature>
<evidence type="ECO:0000259" key="2">
    <source>
        <dbReference type="Pfam" id="PF22479"/>
    </source>
</evidence>
<evidence type="ECO:0000313" key="4">
    <source>
        <dbReference type="Proteomes" id="UP000286974"/>
    </source>
</evidence>
<name>A0A401FPZ7_9LACO</name>
<feature type="region of interest" description="Disordered" evidence="1">
    <location>
        <begin position="103"/>
        <end position="123"/>
    </location>
</feature>
<dbReference type="RefSeq" id="WP_125008955.1">
    <property type="nucleotide sequence ID" value="NZ_BEXA01000008.1"/>
</dbReference>
<dbReference type="Proteomes" id="UP000286974">
    <property type="component" value="Unassembled WGS sequence"/>
</dbReference>
<sequence>MSKRVAIEVDPEQMPYTTDVTLGGNDYQLTWQWNDIDRHFTVDIADAGGNPIYKGEVVIWGQALWRLINFPGLPTDSIVPVDESGQEHDIDPGTFGDTVLPLIDDIDDDDYQPETNSGDDDDG</sequence>
<dbReference type="InterPro" id="IPR054252">
    <property type="entry name" value="Pam3_gp18"/>
</dbReference>
<feature type="domain" description="Cyanophage baseplate Pam3 plug gp18" evidence="2">
    <location>
        <begin position="7"/>
        <end position="103"/>
    </location>
</feature>
<proteinExistence type="predicted"/>
<dbReference type="EMBL" id="BEXA01000008">
    <property type="protein sequence ID" value="GAY74291.1"/>
    <property type="molecule type" value="Genomic_DNA"/>
</dbReference>
<organism evidence="3 4">
    <name type="scientific">Lentilactobacillus kosonis</name>
    <dbReference type="NCBI Taxonomy" id="2810561"/>
    <lineage>
        <taxon>Bacteria</taxon>
        <taxon>Bacillati</taxon>
        <taxon>Bacillota</taxon>
        <taxon>Bacilli</taxon>
        <taxon>Lactobacillales</taxon>
        <taxon>Lactobacillaceae</taxon>
        <taxon>Lentilactobacillus</taxon>
    </lineage>
</organism>
<accession>A0A401FPZ7</accession>
<dbReference type="OrthoDB" id="1697005at2"/>
<dbReference type="AlphaFoldDB" id="A0A401FPZ7"/>
<dbReference type="Pfam" id="PF22479">
    <property type="entry name" value="Pam3_gp18"/>
    <property type="match status" value="1"/>
</dbReference>
<protein>
    <recommendedName>
        <fullName evidence="2">Cyanophage baseplate Pam3 plug gp18 domain-containing protein</fullName>
    </recommendedName>
</protein>
<keyword evidence="4" id="KW-1185">Reference proteome</keyword>
<evidence type="ECO:0000256" key="1">
    <source>
        <dbReference type="SAM" id="MobiDB-lite"/>
    </source>
</evidence>
<reference evidence="3 4" key="1">
    <citation type="submission" date="2017-11" db="EMBL/GenBank/DDBJ databases">
        <title>Draft Genome Sequence of Lactobacillus curieae NBRC 111893 isolated from Koso, a Japanese sugar-Vegetable Fermented Beverage.</title>
        <authorList>
            <person name="Chiou T.Y."/>
            <person name="Oshima K."/>
            <person name="Suda W."/>
            <person name="Hattori M."/>
            <person name="Takahashi T."/>
        </authorList>
    </citation>
    <scope>NUCLEOTIDE SEQUENCE [LARGE SCALE GENOMIC DNA]</scope>
    <source>
        <strain evidence="3 4">NBRC111893</strain>
    </source>
</reference>
<evidence type="ECO:0000313" key="3">
    <source>
        <dbReference type="EMBL" id="GAY74291.1"/>
    </source>
</evidence>
<comment type="caution">
    <text evidence="3">The sequence shown here is derived from an EMBL/GenBank/DDBJ whole genome shotgun (WGS) entry which is preliminary data.</text>
</comment>